<sequence length="275" mass="29473">MYYSTHTEGRGTSQLRGKASVSFAGPIHRAFSLLELLVGITIVTILTTICIVMVGRVRTTALMTESVSNLRSLNQGFSMYIVENSMHYPGYGGKNARARWMHQIAPYLDFKPVVRVNLSGVYIDTYRDAYFESLFRSPATDESVYLPPASMNGIGVYGANPLIITDASAPSDAYGINAAQVIFPSKTVLLAERYSGPDGPSGCIFNTSAAYPKQVNGVAANYGSGGGADSDPEGAGQTPILFVDGRVEVIALESLRPWPGNRGEIAGVRFAPTVD</sequence>
<dbReference type="SUPFAM" id="SSF54523">
    <property type="entry name" value="Pili subunits"/>
    <property type="match status" value="1"/>
</dbReference>
<evidence type="ECO:0000313" key="3">
    <source>
        <dbReference type="Proteomes" id="UP000546464"/>
    </source>
</evidence>
<keyword evidence="1" id="KW-1133">Transmembrane helix</keyword>
<dbReference type="Proteomes" id="UP000546464">
    <property type="component" value="Unassembled WGS sequence"/>
</dbReference>
<dbReference type="InterPro" id="IPR012902">
    <property type="entry name" value="N_methyl_site"/>
</dbReference>
<dbReference type="RefSeq" id="WP_185673683.1">
    <property type="nucleotide sequence ID" value="NZ_JACHVB010000002.1"/>
</dbReference>
<dbReference type="InterPro" id="IPR045584">
    <property type="entry name" value="Pilin-like"/>
</dbReference>
<keyword evidence="1" id="KW-0812">Transmembrane</keyword>
<keyword evidence="1" id="KW-0472">Membrane</keyword>
<feature type="transmembrane region" description="Helical" evidence="1">
    <location>
        <begin position="30"/>
        <end position="54"/>
    </location>
</feature>
<gene>
    <name evidence="2" type="ORF">H5P28_00065</name>
</gene>
<evidence type="ECO:0000256" key="1">
    <source>
        <dbReference type="SAM" id="Phobius"/>
    </source>
</evidence>
<reference evidence="2 3" key="1">
    <citation type="submission" date="2020-07" db="EMBL/GenBank/DDBJ databases">
        <authorList>
            <person name="Feng X."/>
        </authorList>
    </citation>
    <scope>NUCLEOTIDE SEQUENCE [LARGE SCALE GENOMIC DNA]</scope>
    <source>
        <strain evidence="2 3">JCM31066</strain>
    </source>
</reference>
<protein>
    <submittedName>
        <fullName evidence="2">Prepilin-type N-terminal cleavage/methylation domain-containing protein</fullName>
    </submittedName>
</protein>
<organism evidence="2 3">
    <name type="scientific">Ruficoccus amylovorans</name>
    <dbReference type="NCBI Taxonomy" id="1804625"/>
    <lineage>
        <taxon>Bacteria</taxon>
        <taxon>Pseudomonadati</taxon>
        <taxon>Verrucomicrobiota</taxon>
        <taxon>Opitutia</taxon>
        <taxon>Puniceicoccales</taxon>
        <taxon>Cerasicoccaceae</taxon>
        <taxon>Ruficoccus</taxon>
    </lineage>
</organism>
<dbReference type="EMBL" id="JACHVB010000002">
    <property type="protein sequence ID" value="MBC2592645.1"/>
    <property type="molecule type" value="Genomic_DNA"/>
</dbReference>
<dbReference type="AlphaFoldDB" id="A0A842H8V3"/>
<accession>A0A842H8V3</accession>
<comment type="caution">
    <text evidence="2">The sequence shown here is derived from an EMBL/GenBank/DDBJ whole genome shotgun (WGS) entry which is preliminary data.</text>
</comment>
<keyword evidence="3" id="KW-1185">Reference proteome</keyword>
<evidence type="ECO:0000313" key="2">
    <source>
        <dbReference type="EMBL" id="MBC2592645.1"/>
    </source>
</evidence>
<name>A0A842H8V3_9BACT</name>
<dbReference type="NCBIfam" id="TIGR02532">
    <property type="entry name" value="IV_pilin_GFxxxE"/>
    <property type="match status" value="1"/>
</dbReference>
<dbReference type="Gene3D" id="3.30.700.10">
    <property type="entry name" value="Glycoprotein, Type 4 Pilin"/>
    <property type="match status" value="1"/>
</dbReference>
<proteinExistence type="predicted"/>